<dbReference type="Pfam" id="PF18755">
    <property type="entry name" value="RAMA"/>
    <property type="match status" value="1"/>
</dbReference>
<feature type="compositionally biased region" description="Basic and acidic residues" evidence="1">
    <location>
        <begin position="789"/>
        <end position="810"/>
    </location>
</feature>
<feature type="compositionally biased region" description="Polar residues" evidence="1">
    <location>
        <begin position="498"/>
        <end position="519"/>
    </location>
</feature>
<proteinExistence type="predicted"/>
<dbReference type="Proteomes" id="UP000005408">
    <property type="component" value="Unassembled WGS sequence"/>
</dbReference>
<evidence type="ECO:0000259" key="2">
    <source>
        <dbReference type="Pfam" id="PF18755"/>
    </source>
</evidence>
<protein>
    <recommendedName>
        <fullName evidence="2">RAMA domain-containing protein</fullName>
    </recommendedName>
</protein>
<feature type="region of interest" description="Disordered" evidence="1">
    <location>
        <begin position="118"/>
        <end position="168"/>
    </location>
</feature>
<evidence type="ECO:0000313" key="4">
    <source>
        <dbReference type="Proteomes" id="UP000005408"/>
    </source>
</evidence>
<feature type="compositionally biased region" description="Polar residues" evidence="1">
    <location>
        <begin position="532"/>
        <end position="551"/>
    </location>
</feature>
<evidence type="ECO:0000256" key="1">
    <source>
        <dbReference type="SAM" id="MobiDB-lite"/>
    </source>
</evidence>
<feature type="region of interest" description="Disordered" evidence="1">
    <location>
        <begin position="787"/>
        <end position="812"/>
    </location>
</feature>
<name>A0A8W8K625_MAGGI</name>
<accession>A0A8W8K625</accession>
<feature type="compositionally biased region" description="Basic and acidic residues" evidence="1">
    <location>
        <begin position="146"/>
        <end position="168"/>
    </location>
</feature>
<feature type="region of interest" description="Disordered" evidence="1">
    <location>
        <begin position="486"/>
        <end position="567"/>
    </location>
</feature>
<feature type="domain" description="RAMA" evidence="2">
    <location>
        <begin position="692"/>
        <end position="770"/>
    </location>
</feature>
<organism evidence="3 4">
    <name type="scientific">Magallana gigas</name>
    <name type="common">Pacific oyster</name>
    <name type="synonym">Crassostrea gigas</name>
    <dbReference type="NCBI Taxonomy" id="29159"/>
    <lineage>
        <taxon>Eukaryota</taxon>
        <taxon>Metazoa</taxon>
        <taxon>Spiralia</taxon>
        <taxon>Lophotrochozoa</taxon>
        <taxon>Mollusca</taxon>
        <taxon>Bivalvia</taxon>
        <taxon>Autobranchia</taxon>
        <taxon>Pteriomorphia</taxon>
        <taxon>Ostreida</taxon>
        <taxon>Ostreoidea</taxon>
        <taxon>Ostreidae</taxon>
        <taxon>Magallana</taxon>
    </lineage>
</organism>
<dbReference type="AlphaFoldDB" id="A0A8W8K625"/>
<dbReference type="EnsemblMetazoa" id="G22251.1">
    <property type="protein sequence ID" value="G22251.1:cds"/>
    <property type="gene ID" value="G22251"/>
</dbReference>
<sequence>MDSGSDNTSVVSGTTIHSGNSSPDLSFNILKGLDGRSFQNAICASDNASSPVIPITRSRFQNVIEEPVYCSPLKKQKQSEDDMDSDIESHFSQSVLTNYKQKAYTLTQTHEIHADVCEKQPKETTNEVDSQDSDATRLSSQETTQTEDRGEQTKKKQKEKGILKQTGERLMETQDVNNSQIGGSQVLFPDSQSSIQSFDKQIMMSSQTSSGMSTASSNLKDLESTLSKEEMVTAFGKIRKIHAQIDKNIKNRDISKNQKECFEKKLAVVHQSLKNISERMSNEKVRISFDVKHSVKTAAARDRLWEQMKDLTQRQAALKDLLMKQAELTRCLKQGTGNTAQSQVQRNQPSEKSNAFENKVNEWMNKNPVSVMPASQNNSLFAPALKIPSQVSMEKKNEFFKGQKQVQTTPVVAGVQRTGNTQTLHSGTGLLAIPMNISKQAENITTHAIQQPKTTASDTRSNQTIIYVYSQNSNTVNTEKVLAQVQTQSRNPAPVLSSPATKKNPQTKAPTTQSSQNFKRPSEIMKSPPLFNPNSFLQKTLKSPPVQSTVKPSFKSPPISLPRSAAEEKNISPSTVCSSDVFPVSCKELGRRIQERIASQREAESQQLLLGQRSYTCTDTSQGQVSYLSQRGGDQISFSQGNESNGWKKQGTPVKIISLTEQCSTKAAAENMDIGCEQSQYEKYGGLKFPPLKSLIDLHVLYPAENVLAALYMGKVFTASLTMMGNIEGKGGEVFNTPMKWLSAVKGGEVVKKAQAYREIKYDGHSLKSYVDGEQQTSIEKINVLKQRSVQEKQETKDHPEHRNETSKPMDDEDKEMANLLFQCKVQLLDKTDLVPMDDLPENFWSSDFRDVHLSYSFWNQLNDWKTLAEPLTL</sequence>
<keyword evidence="4" id="KW-1185">Reference proteome</keyword>
<dbReference type="InterPro" id="IPR040843">
    <property type="entry name" value="RAMA"/>
</dbReference>
<reference evidence="3" key="1">
    <citation type="submission" date="2022-08" db="UniProtKB">
        <authorList>
            <consortium name="EnsemblMetazoa"/>
        </authorList>
    </citation>
    <scope>IDENTIFICATION</scope>
    <source>
        <strain evidence="3">05x7-T-G4-1.051#20</strain>
    </source>
</reference>
<evidence type="ECO:0000313" key="3">
    <source>
        <dbReference type="EnsemblMetazoa" id="G22251.1:cds"/>
    </source>
</evidence>